<name>A0ACC1APH7_9ROSI</name>
<evidence type="ECO:0000313" key="1">
    <source>
        <dbReference type="EMBL" id="KAJ0088484.1"/>
    </source>
</evidence>
<gene>
    <name evidence="1" type="ORF">Patl1_32598</name>
</gene>
<organism evidence="1 2">
    <name type="scientific">Pistacia atlantica</name>
    <dbReference type="NCBI Taxonomy" id="434234"/>
    <lineage>
        <taxon>Eukaryota</taxon>
        <taxon>Viridiplantae</taxon>
        <taxon>Streptophyta</taxon>
        <taxon>Embryophyta</taxon>
        <taxon>Tracheophyta</taxon>
        <taxon>Spermatophyta</taxon>
        <taxon>Magnoliopsida</taxon>
        <taxon>eudicotyledons</taxon>
        <taxon>Gunneridae</taxon>
        <taxon>Pentapetalae</taxon>
        <taxon>rosids</taxon>
        <taxon>malvids</taxon>
        <taxon>Sapindales</taxon>
        <taxon>Anacardiaceae</taxon>
        <taxon>Pistacia</taxon>
    </lineage>
</organism>
<dbReference type="EMBL" id="CM047905">
    <property type="protein sequence ID" value="KAJ0088484.1"/>
    <property type="molecule type" value="Genomic_DNA"/>
</dbReference>
<comment type="caution">
    <text evidence="1">The sequence shown here is derived from an EMBL/GenBank/DDBJ whole genome shotgun (WGS) entry which is preliminary data.</text>
</comment>
<reference evidence="2" key="1">
    <citation type="journal article" date="2023" name="G3 (Bethesda)">
        <title>Genome assembly and association tests identify interacting loci associated with vigor, precocity, and sex in interspecific pistachio rootstocks.</title>
        <authorList>
            <person name="Palmer W."/>
            <person name="Jacygrad E."/>
            <person name="Sagayaradj S."/>
            <person name="Cavanaugh K."/>
            <person name="Han R."/>
            <person name="Bertier L."/>
            <person name="Beede B."/>
            <person name="Kafkas S."/>
            <person name="Golino D."/>
            <person name="Preece J."/>
            <person name="Michelmore R."/>
        </authorList>
    </citation>
    <scope>NUCLEOTIDE SEQUENCE [LARGE SCALE GENOMIC DNA]</scope>
</reference>
<sequence length="231" mass="25819">MADHQQKIHPVHEDVEAQHTPTVPLVPRGSSKSDQTPQHDPPFERTLPVVHSKPPKKKRSCCCKFLCWTISLLLLLIITIAIVLGILVLAFQPKIPKYSVDRMRITEFNFSGDSSLEATFNVTITATNPNKKIGIYYERGSHISVWYTDSKLCEGSIPKFYQGHQNTTVLNLPLTGQTQNATALATSLQQQQQQTGNVPLDLKVDQPVRVKLGKLKLMKVKFAVRLQAGGR</sequence>
<proteinExistence type="predicted"/>
<keyword evidence="2" id="KW-1185">Reference proteome</keyword>
<accession>A0ACC1APH7</accession>
<protein>
    <submittedName>
        <fullName evidence="1">Uncharacterized protein</fullName>
    </submittedName>
</protein>
<evidence type="ECO:0000313" key="2">
    <source>
        <dbReference type="Proteomes" id="UP001164250"/>
    </source>
</evidence>
<dbReference type="Proteomes" id="UP001164250">
    <property type="component" value="Chromosome 9"/>
</dbReference>